<dbReference type="InterPro" id="IPR050090">
    <property type="entry name" value="Tyrosine_recombinase_XerCD"/>
</dbReference>
<dbReference type="InterPro" id="IPR036365">
    <property type="entry name" value="PGBD-like_sf"/>
</dbReference>
<dbReference type="Gene3D" id="1.10.443.10">
    <property type="entry name" value="Intergrase catalytic core"/>
    <property type="match status" value="1"/>
</dbReference>
<evidence type="ECO:0000313" key="4">
    <source>
        <dbReference type="EMBL" id="VEW12004.1"/>
    </source>
</evidence>
<reference evidence="4 6" key="2">
    <citation type="submission" date="2019-02" db="EMBL/GenBank/DDBJ databases">
        <authorList>
            <consortium name="Pathogen Informatics"/>
        </authorList>
    </citation>
    <scope>NUCLEOTIDE SEQUENCE [LARGE SCALE GENOMIC DNA]</scope>
    <source>
        <strain evidence="4 6">3012STDY7078520</strain>
    </source>
</reference>
<reference evidence="3 5" key="1">
    <citation type="submission" date="2017-04" db="EMBL/GenBank/DDBJ databases">
        <title>Kefir bacterial isolates.</title>
        <authorList>
            <person name="Kim Y."/>
            <person name="Blasche S."/>
            <person name="Patil K.R."/>
        </authorList>
    </citation>
    <scope>NUCLEOTIDE SEQUENCE [LARGE SCALE GENOMIC DNA]</scope>
    <source>
        <strain evidence="3 5">OG2</strain>
    </source>
</reference>
<protein>
    <submittedName>
        <fullName evidence="4">Site-specific tyrosine recombinase XerC</fullName>
    </submittedName>
</protein>
<dbReference type="EMBL" id="NCWY01000022">
    <property type="protein sequence ID" value="PAK93016.1"/>
    <property type="molecule type" value="Genomic_DNA"/>
</dbReference>
<evidence type="ECO:0000259" key="2">
    <source>
        <dbReference type="PROSITE" id="PS51898"/>
    </source>
</evidence>
<name>A0A269Z7X1_9MICO</name>
<evidence type="ECO:0000313" key="5">
    <source>
        <dbReference type="Proteomes" id="UP000216867"/>
    </source>
</evidence>
<dbReference type="GO" id="GO:0015074">
    <property type="term" value="P:DNA integration"/>
    <property type="evidence" value="ECO:0007669"/>
    <property type="project" value="InterPro"/>
</dbReference>
<dbReference type="Proteomes" id="UP000216867">
    <property type="component" value="Unassembled WGS sequence"/>
</dbReference>
<dbReference type="InterPro" id="IPR002477">
    <property type="entry name" value="Peptidoglycan-bd-like"/>
</dbReference>
<dbReference type="Pfam" id="PF00589">
    <property type="entry name" value="Phage_integrase"/>
    <property type="match status" value="1"/>
</dbReference>
<keyword evidence="1" id="KW-0233">DNA recombination</keyword>
<dbReference type="InterPro" id="IPR013762">
    <property type="entry name" value="Integrase-like_cat_sf"/>
</dbReference>
<dbReference type="SUPFAM" id="SSF56349">
    <property type="entry name" value="DNA breaking-rejoining enzymes"/>
    <property type="match status" value="2"/>
</dbReference>
<evidence type="ECO:0000313" key="3">
    <source>
        <dbReference type="EMBL" id="PAK93016.1"/>
    </source>
</evidence>
<gene>
    <name evidence="3" type="ORF">B8X04_16550</name>
    <name evidence="4" type="ORF">NCTC12391_01144</name>
</gene>
<evidence type="ECO:0000313" key="6">
    <source>
        <dbReference type="Proteomes" id="UP000386281"/>
    </source>
</evidence>
<organism evidence="3 5">
    <name type="scientific">Brevibacterium casei</name>
    <dbReference type="NCBI Taxonomy" id="33889"/>
    <lineage>
        <taxon>Bacteria</taxon>
        <taxon>Bacillati</taxon>
        <taxon>Actinomycetota</taxon>
        <taxon>Actinomycetes</taxon>
        <taxon>Micrococcales</taxon>
        <taxon>Brevibacteriaceae</taxon>
        <taxon>Brevibacterium</taxon>
    </lineage>
</organism>
<dbReference type="EMBL" id="CAACXN010000014">
    <property type="protein sequence ID" value="VEW12004.1"/>
    <property type="molecule type" value="Genomic_DNA"/>
</dbReference>
<dbReference type="Proteomes" id="UP000386281">
    <property type="component" value="Unassembled WGS sequence"/>
</dbReference>
<evidence type="ECO:0000256" key="1">
    <source>
        <dbReference type="ARBA" id="ARBA00023172"/>
    </source>
</evidence>
<dbReference type="SUPFAM" id="SSF47090">
    <property type="entry name" value="PGBD-like"/>
    <property type="match status" value="1"/>
</dbReference>
<proteinExistence type="predicted"/>
<sequence length="455" mass="49636">MSVKKLKDPRECGPKELAYEVLYPVRVGGGRKYRRKKFRTRREADAFDREAHQAMGDVNAVDPSRAEKMTVGELHGEYMDHLKRSGGRSGRGAAGSSLEAYDNIYRSTIEPRWGSSPLTAVTSAAVRDWVQTGEFPSEDRKRAGVRQFSRLIGFADGRHMNGNPVKPFLKTLPKSEASDVKRHALTLRQVFRLAACAPAHYSDMFIFLSLTGLRYGELAALRGRDVDGNSLLVRRTQRTVGGRVEYADVTKSGERRSVPLTRVALDIAEARRRGRDDHLFTAPKGGDLSYQNFVSRGLKPALSVAANAVERLQAALGISEYVGDFHVFGPETARAVEDFQQANGLPVTGVADPALREAVGLSDHHHEYTLVPGDSDFDGAFTPHGFRHSAVSLVVAAGASVKLAQRFAGHASAAMTLDVYSHLFDEDLEAVADTLGRLVGEARVASDGPVLALPQ</sequence>
<dbReference type="PROSITE" id="PS51898">
    <property type="entry name" value="TYR_RECOMBINASE"/>
    <property type="match status" value="1"/>
</dbReference>
<dbReference type="GO" id="GO:0006310">
    <property type="term" value="P:DNA recombination"/>
    <property type="evidence" value="ECO:0007669"/>
    <property type="project" value="UniProtKB-KW"/>
</dbReference>
<dbReference type="InterPro" id="IPR011010">
    <property type="entry name" value="DNA_brk_join_enz"/>
</dbReference>
<dbReference type="Pfam" id="PF01471">
    <property type="entry name" value="PG_binding_1"/>
    <property type="match status" value="1"/>
</dbReference>
<dbReference type="RefSeq" id="WP_095376847.1">
    <property type="nucleotide sequence ID" value="NZ_CAACXN010000014.1"/>
</dbReference>
<dbReference type="GO" id="GO:0003677">
    <property type="term" value="F:DNA binding"/>
    <property type="evidence" value="ECO:0007669"/>
    <property type="project" value="InterPro"/>
</dbReference>
<dbReference type="AlphaFoldDB" id="A0A269Z7X1"/>
<dbReference type="InterPro" id="IPR002104">
    <property type="entry name" value="Integrase_catalytic"/>
</dbReference>
<dbReference type="PANTHER" id="PTHR30349">
    <property type="entry name" value="PHAGE INTEGRASE-RELATED"/>
    <property type="match status" value="1"/>
</dbReference>
<feature type="domain" description="Tyr recombinase" evidence="2">
    <location>
        <begin position="180"/>
        <end position="433"/>
    </location>
</feature>
<accession>A0A269Z7X1</accession>